<keyword evidence="1 5" id="KW-0175">Coiled coil</keyword>
<feature type="compositionally biased region" description="Polar residues" evidence="6">
    <location>
        <begin position="24"/>
        <end position="34"/>
    </location>
</feature>
<dbReference type="PANTHER" id="PTHR31908">
    <property type="entry name" value="PROTEIN CROWDED NUCLEI 4"/>
    <property type="match status" value="1"/>
</dbReference>
<feature type="region of interest" description="Disordered" evidence="6">
    <location>
        <begin position="1085"/>
        <end position="1104"/>
    </location>
</feature>
<organism evidence="7 8">
    <name type="scientific">Juglans regia</name>
    <name type="common">English walnut</name>
    <dbReference type="NCBI Taxonomy" id="51240"/>
    <lineage>
        <taxon>Eukaryota</taxon>
        <taxon>Viridiplantae</taxon>
        <taxon>Streptophyta</taxon>
        <taxon>Embryophyta</taxon>
        <taxon>Tracheophyta</taxon>
        <taxon>Spermatophyta</taxon>
        <taxon>Magnoliopsida</taxon>
        <taxon>eudicotyledons</taxon>
        <taxon>Gunneridae</taxon>
        <taxon>Pentapetalae</taxon>
        <taxon>rosids</taxon>
        <taxon>fabids</taxon>
        <taxon>Fagales</taxon>
        <taxon>Juglandaceae</taxon>
        <taxon>Juglans</taxon>
    </lineage>
</organism>
<evidence type="ECO:0000256" key="4">
    <source>
        <dbReference type="ARBA" id="ARBA00024208"/>
    </source>
</evidence>
<feature type="region of interest" description="Disordered" evidence="6">
    <location>
        <begin position="883"/>
        <end position="905"/>
    </location>
</feature>
<protein>
    <submittedName>
        <fullName evidence="8">Protein CROWDED NUCLEI 1-like isoform X1</fullName>
    </submittedName>
</protein>
<evidence type="ECO:0000313" key="7">
    <source>
        <dbReference type="Proteomes" id="UP000235220"/>
    </source>
</evidence>
<feature type="region of interest" description="Disordered" evidence="6">
    <location>
        <begin position="940"/>
        <end position="972"/>
    </location>
</feature>
<dbReference type="FunCoup" id="A0A6P9E885">
    <property type="interactions" value="2031"/>
</dbReference>
<keyword evidence="2" id="KW-0539">Nucleus</keyword>
<feature type="coiled-coil region" evidence="5">
    <location>
        <begin position="520"/>
        <end position="596"/>
    </location>
</feature>
<reference evidence="8" key="1">
    <citation type="submission" date="2025-08" db="UniProtKB">
        <authorList>
            <consortium name="RefSeq"/>
        </authorList>
    </citation>
    <scope>IDENTIFICATION</scope>
    <source>
        <tissue evidence="8">Leaves</tissue>
    </source>
</reference>
<dbReference type="Proteomes" id="UP000235220">
    <property type="component" value="Chromosome 1"/>
</dbReference>
<feature type="region of interest" description="Disordered" evidence="6">
    <location>
        <begin position="13"/>
        <end position="38"/>
    </location>
</feature>
<dbReference type="AlphaFoldDB" id="A0A6P9E885"/>
<evidence type="ECO:0000256" key="5">
    <source>
        <dbReference type="SAM" id="Coils"/>
    </source>
</evidence>
<dbReference type="OrthoDB" id="673795at2759"/>
<dbReference type="GeneID" id="109001326"/>
<feature type="region of interest" description="Disordered" evidence="6">
    <location>
        <begin position="1181"/>
        <end position="1218"/>
    </location>
</feature>
<dbReference type="GO" id="GO:0005652">
    <property type="term" value="C:nuclear lamina"/>
    <property type="evidence" value="ECO:0007669"/>
    <property type="project" value="UniProtKB-SubCell"/>
</dbReference>
<comment type="similarity">
    <text evidence="4">Belongs to the CRWN family.</text>
</comment>
<feature type="compositionally biased region" description="Basic residues" evidence="6">
    <location>
        <begin position="957"/>
        <end position="972"/>
    </location>
</feature>
<feature type="compositionally biased region" description="Polar residues" evidence="6">
    <location>
        <begin position="940"/>
        <end position="953"/>
    </location>
</feature>
<evidence type="ECO:0000313" key="8">
    <source>
        <dbReference type="RefSeq" id="XP_035544455.1"/>
    </source>
</evidence>
<evidence type="ECO:0000256" key="1">
    <source>
        <dbReference type="ARBA" id="ARBA00023054"/>
    </source>
</evidence>
<accession>A0A6P9E885</accession>
<dbReference type="InterPro" id="IPR040418">
    <property type="entry name" value="CRWN"/>
</dbReference>
<feature type="coiled-coil region" evidence="5">
    <location>
        <begin position="100"/>
        <end position="127"/>
    </location>
</feature>
<name>A0A6P9E885_JUGRE</name>
<gene>
    <name evidence="8" type="primary">LOC109001326</name>
</gene>
<feature type="compositionally biased region" description="Basic and acidic residues" evidence="6">
    <location>
        <begin position="1183"/>
        <end position="1194"/>
    </location>
</feature>
<sequence length="1228" mass="140421">MFTTPQKLWPGWSLTPRTAGHKTATGSTLNQDSGEATAGKGKNAAALVEVSAAPNSCLVGENGGFFEASGDPNSLVEKVSKLENELFDYQYNMGLLLIEKKEWTSKYEELRQALAEAKDALKQEQTVHLTAISEVEKREENLRKALGVEKECVLDKQKVQVMLAHMWRMLVLQLEKALREMRSENAAIKFTADSKLAEATALVTSIEEKSLEVEVKLRAGDAKLAEVSRKSAEIERKSQDLEAQEAALQRDRLSFISERESYDSTLSKQREDMREWERKLQEGEERLAKGQRIINQREERANENDRIFKQQEKDLEEEQKRIDATNISLKRKEDDINSRLSHLTLREQEFDAMRTNLEMKEKELLALEEKLDARERTEIQKLLDDHNATLDAKKLDFELEIDQKRKSLDDELNNKVVEVEKREAEVNHMEQKVAKREQALEKRWEKLREKEKDHESKLKDLKVREKSIRSEEKSLENEKKQVLADKEVVLCLKAEVEKTRADNDVELLKIHEEQHRLQVSEEERSEYVRLQSELKQEIDDYRLQKKLLLKDAEDLKLQKETFEREWDELDVKRAEIEKEMRKVTEQREEVEKMKHSEEEWLKNEKLATQEYVQRELEDLKVAKESFAAQMEHEKLAIAERAESDRSQMLHDLELRKRELETDMQNQLEDKEKELREREKLFQEEKERQLDNANYLREVARREMEGITLERVKIDKERQEADENRKHLERHQVEMRKDIDELADLSRKLKDQREQFVKERQRFISFIEKLRSCQSCGQIISEFELSDLQFLEETENAEVFSLPRLANIHVKEGGHGNVAASEMQNNELSPVAGVSRSPVSGGTVSWLRKCTTKIFNFSPSKKIEPAAVQSLIEAAPLSYQHVDMEEPSKRVSNPADDAELSLGVGTDSLDIQRIQSDNSIREAEAGQDLSADDQSNINNKATEATEDSQPSDLNGGQRKLRKRGRPRVYRTRSVKAVVSDAKAILGEALEPNESDYPNGNAEDSGYDNAESHGDSALASNRLPRNARKRNRAQTSQIMGDEHDGEDSGGHSGSIVAGQHRKRRQKIPPPVQAPGENRYNLRRPKTGVTVTSTRGSPDLSKENKVEDTDGVRVMGEEILLSNAAPAHSIGAASENGGSTHFVQSGRNADSQVDNADTTKNLVENTAVSEEVNEILEGAGEYCDGDEYRSESHREDAAGVDSVDGGDDYEEEPEHPGEVSIGKKLWTFFTT</sequence>
<evidence type="ECO:0000256" key="3">
    <source>
        <dbReference type="ARBA" id="ARBA00024186"/>
    </source>
</evidence>
<dbReference type="RefSeq" id="XP_035544455.1">
    <property type="nucleotide sequence ID" value="XM_035688562.1"/>
</dbReference>
<feature type="compositionally biased region" description="Basic and acidic residues" evidence="6">
    <location>
        <begin position="1038"/>
        <end position="1047"/>
    </location>
</feature>
<feature type="region of interest" description="Disordered" evidence="6">
    <location>
        <begin position="987"/>
        <end position="1079"/>
    </location>
</feature>
<dbReference type="GO" id="GO:0006997">
    <property type="term" value="P:nucleus organization"/>
    <property type="evidence" value="ECO:0007669"/>
    <property type="project" value="InterPro"/>
</dbReference>
<evidence type="ECO:0000256" key="6">
    <source>
        <dbReference type="SAM" id="MobiDB-lite"/>
    </source>
</evidence>
<feature type="compositionally biased region" description="Acidic residues" evidence="6">
    <location>
        <begin position="1201"/>
        <end position="1210"/>
    </location>
</feature>
<feature type="coiled-coil region" evidence="5">
    <location>
        <begin position="412"/>
        <end position="478"/>
    </location>
</feature>
<dbReference type="PANTHER" id="PTHR31908:SF11">
    <property type="entry name" value="PROTEIN CROWDED NUCLEI 1"/>
    <property type="match status" value="1"/>
</dbReference>
<feature type="coiled-coil region" evidence="5">
    <location>
        <begin position="649"/>
        <end position="761"/>
    </location>
</feature>
<keyword evidence="7" id="KW-1185">Reference proteome</keyword>
<dbReference type="InParanoid" id="A0A6P9E885"/>
<comment type="subcellular location">
    <subcellularLocation>
        <location evidence="3">Nucleus lamina</location>
    </subcellularLocation>
</comment>
<proteinExistence type="inferred from homology"/>
<evidence type="ECO:0000256" key="2">
    <source>
        <dbReference type="ARBA" id="ARBA00023242"/>
    </source>
</evidence>
<feature type="coiled-coil region" evidence="5">
    <location>
        <begin position="224"/>
        <end position="377"/>
    </location>
</feature>